<accession>A0A7D6ZXW3</accession>
<feature type="domain" description="RNA polymerase sigma-70 region 2" evidence="5">
    <location>
        <begin position="19"/>
        <end position="85"/>
    </location>
</feature>
<evidence type="ECO:0000256" key="2">
    <source>
        <dbReference type="ARBA" id="ARBA00023015"/>
    </source>
</evidence>
<evidence type="ECO:0000259" key="6">
    <source>
        <dbReference type="Pfam" id="PF08281"/>
    </source>
</evidence>
<dbReference type="InterPro" id="IPR036388">
    <property type="entry name" value="WH-like_DNA-bd_sf"/>
</dbReference>
<dbReference type="NCBIfam" id="TIGR02937">
    <property type="entry name" value="sigma70-ECF"/>
    <property type="match status" value="1"/>
</dbReference>
<dbReference type="RefSeq" id="WP_181602059.1">
    <property type="nucleotide sequence ID" value="NZ_CP059378.1"/>
</dbReference>
<dbReference type="GO" id="GO:0003677">
    <property type="term" value="F:DNA binding"/>
    <property type="evidence" value="ECO:0007669"/>
    <property type="project" value="InterPro"/>
</dbReference>
<sequence length="185" mass="21771">MELLIKKARKGDKESFIKLIDGYMIQMYKVAKTRLKNEEDIGDAIQETILSAFTGIKDLRNTKYFNTWIIKILINKCNDIIAKNKIVYIESYDEIKNQELKLYISDDIDSKIDFDNMLEILSQEYRTVVVMYYVNRLTTKEIGNILNEKEGTIKSRLSRAKQKLKMYYVNTNTENSKLEGRINEI</sequence>
<dbReference type="EMBL" id="CP059378">
    <property type="protein sequence ID" value="QLY80154.1"/>
    <property type="molecule type" value="Genomic_DNA"/>
</dbReference>
<protein>
    <submittedName>
        <fullName evidence="7">Sigma-70 family RNA polymerase sigma factor</fullName>
    </submittedName>
</protein>
<evidence type="ECO:0000256" key="3">
    <source>
        <dbReference type="ARBA" id="ARBA00023082"/>
    </source>
</evidence>
<dbReference type="SUPFAM" id="SSF88946">
    <property type="entry name" value="Sigma2 domain of RNA polymerase sigma factors"/>
    <property type="match status" value="1"/>
</dbReference>
<dbReference type="InterPro" id="IPR014284">
    <property type="entry name" value="RNA_pol_sigma-70_dom"/>
</dbReference>
<dbReference type="Gene3D" id="1.10.1740.10">
    <property type="match status" value="1"/>
</dbReference>
<dbReference type="PANTHER" id="PTHR43133:SF51">
    <property type="entry name" value="RNA POLYMERASE SIGMA FACTOR"/>
    <property type="match status" value="1"/>
</dbReference>
<comment type="similarity">
    <text evidence="1">Belongs to the sigma-70 factor family. ECF subfamily.</text>
</comment>
<dbReference type="InterPro" id="IPR013249">
    <property type="entry name" value="RNA_pol_sigma70_r4_t2"/>
</dbReference>
<evidence type="ECO:0000256" key="4">
    <source>
        <dbReference type="ARBA" id="ARBA00023163"/>
    </source>
</evidence>
<evidence type="ECO:0000313" key="8">
    <source>
        <dbReference type="Proteomes" id="UP000512286"/>
    </source>
</evidence>
<dbReference type="PANTHER" id="PTHR43133">
    <property type="entry name" value="RNA POLYMERASE ECF-TYPE SIGMA FACTO"/>
    <property type="match status" value="1"/>
</dbReference>
<gene>
    <name evidence="7" type="ORF">HZF06_00735</name>
</gene>
<organism evidence="7 8">
    <name type="scientific">Clostridium intestinale</name>
    <dbReference type="NCBI Taxonomy" id="36845"/>
    <lineage>
        <taxon>Bacteria</taxon>
        <taxon>Bacillati</taxon>
        <taxon>Bacillota</taxon>
        <taxon>Clostridia</taxon>
        <taxon>Eubacteriales</taxon>
        <taxon>Clostridiaceae</taxon>
        <taxon>Clostridium</taxon>
    </lineage>
</organism>
<feature type="domain" description="RNA polymerase sigma factor 70 region 4 type 2" evidence="6">
    <location>
        <begin position="114"/>
        <end position="164"/>
    </location>
</feature>
<dbReference type="InterPro" id="IPR007627">
    <property type="entry name" value="RNA_pol_sigma70_r2"/>
</dbReference>
<dbReference type="KEGG" id="cint:HZF06_00735"/>
<dbReference type="CDD" id="cd06171">
    <property type="entry name" value="Sigma70_r4"/>
    <property type="match status" value="1"/>
</dbReference>
<dbReference type="Proteomes" id="UP000512286">
    <property type="component" value="Chromosome"/>
</dbReference>
<keyword evidence="2" id="KW-0805">Transcription regulation</keyword>
<dbReference type="Pfam" id="PF04542">
    <property type="entry name" value="Sigma70_r2"/>
    <property type="match status" value="1"/>
</dbReference>
<name>A0A7D6ZXW3_9CLOT</name>
<evidence type="ECO:0000259" key="5">
    <source>
        <dbReference type="Pfam" id="PF04542"/>
    </source>
</evidence>
<keyword evidence="4" id="KW-0804">Transcription</keyword>
<dbReference type="AlphaFoldDB" id="A0A7D6ZXW3"/>
<evidence type="ECO:0000313" key="7">
    <source>
        <dbReference type="EMBL" id="QLY80154.1"/>
    </source>
</evidence>
<dbReference type="SUPFAM" id="SSF88659">
    <property type="entry name" value="Sigma3 and sigma4 domains of RNA polymerase sigma factors"/>
    <property type="match status" value="1"/>
</dbReference>
<dbReference type="Pfam" id="PF08281">
    <property type="entry name" value="Sigma70_r4_2"/>
    <property type="match status" value="1"/>
</dbReference>
<dbReference type="Gene3D" id="1.10.10.10">
    <property type="entry name" value="Winged helix-like DNA-binding domain superfamily/Winged helix DNA-binding domain"/>
    <property type="match status" value="1"/>
</dbReference>
<dbReference type="InterPro" id="IPR013324">
    <property type="entry name" value="RNA_pol_sigma_r3/r4-like"/>
</dbReference>
<reference evidence="7 8" key="1">
    <citation type="submission" date="2020-07" db="EMBL/GenBank/DDBJ databases">
        <title>Electron transfer.</title>
        <authorList>
            <person name="Huang L."/>
            <person name="Liu X."/>
            <person name="Zhou S."/>
        </authorList>
    </citation>
    <scope>NUCLEOTIDE SEQUENCE [LARGE SCALE GENOMIC DNA]</scope>
    <source>
        <strain evidence="7 8">Lx1</strain>
    </source>
</reference>
<evidence type="ECO:0000256" key="1">
    <source>
        <dbReference type="ARBA" id="ARBA00010641"/>
    </source>
</evidence>
<proteinExistence type="inferred from homology"/>
<dbReference type="GO" id="GO:0006352">
    <property type="term" value="P:DNA-templated transcription initiation"/>
    <property type="evidence" value="ECO:0007669"/>
    <property type="project" value="InterPro"/>
</dbReference>
<dbReference type="InterPro" id="IPR013325">
    <property type="entry name" value="RNA_pol_sigma_r2"/>
</dbReference>
<dbReference type="InterPro" id="IPR039425">
    <property type="entry name" value="RNA_pol_sigma-70-like"/>
</dbReference>
<dbReference type="GO" id="GO:0016987">
    <property type="term" value="F:sigma factor activity"/>
    <property type="evidence" value="ECO:0007669"/>
    <property type="project" value="UniProtKB-KW"/>
</dbReference>
<keyword evidence="3" id="KW-0731">Sigma factor</keyword>